<protein>
    <submittedName>
        <fullName evidence="3">DUF2059 domain-containing protein</fullName>
    </submittedName>
</protein>
<keyword evidence="1" id="KW-0732">Signal</keyword>
<feature type="signal peptide" evidence="1">
    <location>
        <begin position="1"/>
        <end position="27"/>
    </location>
</feature>
<proteinExistence type="predicted"/>
<evidence type="ECO:0000313" key="3">
    <source>
        <dbReference type="EMBL" id="QIO04985.1"/>
    </source>
</evidence>
<dbReference type="KEGG" id="asha:G8E00_02860"/>
<dbReference type="Proteomes" id="UP000502297">
    <property type="component" value="Chromosome"/>
</dbReference>
<dbReference type="InterPro" id="IPR018637">
    <property type="entry name" value="DUF2059"/>
</dbReference>
<dbReference type="Pfam" id="PF09832">
    <property type="entry name" value="DUF2059"/>
    <property type="match status" value="1"/>
</dbReference>
<evidence type="ECO:0000313" key="4">
    <source>
        <dbReference type="Proteomes" id="UP000502297"/>
    </source>
</evidence>
<name>A0A6G8RSW6_9GAMM</name>
<dbReference type="AlphaFoldDB" id="A0A6G8RSW6"/>
<keyword evidence="4" id="KW-1185">Reference proteome</keyword>
<feature type="domain" description="DUF2059" evidence="2">
    <location>
        <begin position="106"/>
        <end position="160"/>
    </location>
</feature>
<feature type="chain" id="PRO_5026256781" evidence="1">
    <location>
        <begin position="28"/>
        <end position="182"/>
    </location>
</feature>
<dbReference type="EMBL" id="CP049801">
    <property type="protein sequence ID" value="QIO04985.1"/>
    <property type="molecule type" value="Genomic_DNA"/>
</dbReference>
<evidence type="ECO:0000256" key="1">
    <source>
        <dbReference type="SAM" id="SignalP"/>
    </source>
</evidence>
<organism evidence="3 4">
    <name type="scientific">Acinetobacter shaoyimingii</name>
    <dbReference type="NCBI Taxonomy" id="2715164"/>
    <lineage>
        <taxon>Bacteria</taxon>
        <taxon>Pseudomonadati</taxon>
        <taxon>Pseudomonadota</taxon>
        <taxon>Gammaproteobacteria</taxon>
        <taxon>Moraxellales</taxon>
        <taxon>Moraxellaceae</taxon>
        <taxon>Acinetobacter</taxon>
    </lineage>
</organism>
<reference evidence="3 4" key="1">
    <citation type="submission" date="2020-03" db="EMBL/GenBank/DDBJ databases">
        <authorList>
            <person name="Zhu W."/>
        </authorList>
    </citation>
    <scope>NUCLEOTIDE SEQUENCE [LARGE SCALE GENOMIC DNA]</scope>
    <source>
        <strain evidence="3 4">323-1</strain>
    </source>
</reference>
<dbReference type="RefSeq" id="WP_166008493.1">
    <property type="nucleotide sequence ID" value="NZ_CP049801.1"/>
</dbReference>
<evidence type="ECO:0000259" key="2">
    <source>
        <dbReference type="Pfam" id="PF09832"/>
    </source>
</evidence>
<sequence length="182" mass="20562">MKQSIQKLIGSAVLLTASIFTTPCAYSAPMKDETINKMMELSNIKAVLKETTKELKPMFDEQAIKIIKNTLQVETLDAKQQDAANKISNLMSKMTSEITEDPKFYEMIKSSYRNTFTEDEALANIAFLETPIGQSINKKSVNLMADLVNKSQAMSEQALQDPNKREKFLEEFNTILKPLLKD</sequence>
<gene>
    <name evidence="3" type="ORF">G8E00_02860</name>
</gene>
<accession>A0A6G8RSW6</accession>